<evidence type="ECO:0000256" key="2">
    <source>
        <dbReference type="ARBA" id="ARBA00022827"/>
    </source>
</evidence>
<protein>
    <submittedName>
        <fullName evidence="5">Molybdenum hydroxylase family protein, medium subunit</fullName>
    </submittedName>
</protein>
<reference evidence="5 7" key="2">
    <citation type="journal article" date="2011" name="Nucleic Acids Res.">
        <title>Insights into the evolution of Archaea and eukaryotic protein modifier systems revealed by the genome of a novel archaeal group.</title>
        <authorList>
            <person name="Nunoura T."/>
            <person name="Takaki Y."/>
            <person name="Kakuta J."/>
            <person name="Nishi S."/>
            <person name="Sugahara J."/>
            <person name="Kazama H."/>
            <person name="Chee G."/>
            <person name="Hattori M."/>
            <person name="Kanai A."/>
            <person name="Atomi H."/>
            <person name="Takai K."/>
            <person name="Takami H."/>
        </authorList>
    </citation>
    <scope>NUCLEOTIDE SEQUENCE [LARGE SCALE GENOMIC DNA]</scope>
</reference>
<evidence type="ECO:0000256" key="1">
    <source>
        <dbReference type="ARBA" id="ARBA00022630"/>
    </source>
</evidence>
<dbReference type="BioCyc" id="CCAL311458:G131R-531-MONOMER"/>
<dbReference type="InterPro" id="IPR036683">
    <property type="entry name" value="CO_DH_flav_C_dom_sf"/>
</dbReference>
<dbReference type="InterPro" id="IPR016167">
    <property type="entry name" value="FAD-bd_PCMH_sub1"/>
</dbReference>
<name>E6N5K1_CALS0</name>
<evidence type="ECO:0000313" key="6">
    <source>
        <dbReference type="EMBL" id="BAJ50384.1"/>
    </source>
</evidence>
<dbReference type="InterPro" id="IPR016169">
    <property type="entry name" value="FAD-bd_PCMH_sub2"/>
</dbReference>
<evidence type="ECO:0000256" key="3">
    <source>
        <dbReference type="ARBA" id="ARBA00023002"/>
    </source>
</evidence>
<dbReference type="InterPro" id="IPR002346">
    <property type="entry name" value="Mopterin_DH_FAD-bd"/>
</dbReference>
<sequence>MVSKFVYHAPKSLQEALDLMSSYGRDAKPLAGGTDLLVDLREKKSKPKAVIDLKNIKELNKLSYERGSGLVIGATVTYEQILSFEPIRRRYTVLWEAVKTIADEIIRMRATLVGNICTSSPAADTAPPLLVYDAVVKTLSKNGAREIPIEKFFIGVKKNVLEAGEIVESVYLPEPLEDARGAYLKAMRTWSEDLALVGVAVLVADRGRDVRLAYASVAPTPVRARKAEDVFRGDGPLREKIEQAVEIAAASVSPITDVRASKEYRLHLVKTFTRNALLKLLGTEVVNVA</sequence>
<dbReference type="EMBL" id="BA000048">
    <property type="protein sequence ID" value="BAJ50384.1"/>
    <property type="molecule type" value="Genomic_DNA"/>
</dbReference>
<dbReference type="InterPro" id="IPR005107">
    <property type="entry name" value="CO_DH_flav_C"/>
</dbReference>
<accession>E6N5K1</accession>
<dbReference type="STRING" id="311458.CSUB_C0523"/>
<dbReference type="Proteomes" id="UP000008120">
    <property type="component" value="Chromosome"/>
</dbReference>
<dbReference type="GO" id="GO:0071949">
    <property type="term" value="F:FAD binding"/>
    <property type="evidence" value="ECO:0007669"/>
    <property type="project" value="InterPro"/>
</dbReference>
<dbReference type="InterPro" id="IPR016166">
    <property type="entry name" value="FAD-bd_PCMH"/>
</dbReference>
<evidence type="ECO:0000313" key="7">
    <source>
        <dbReference type="Proteomes" id="UP000008120"/>
    </source>
</evidence>
<dbReference type="Gene3D" id="3.30.43.10">
    <property type="entry name" value="Uridine Diphospho-n-acetylenolpyruvylglucosamine Reductase, domain 2"/>
    <property type="match status" value="1"/>
</dbReference>
<keyword evidence="3" id="KW-0560">Oxidoreductase</keyword>
<keyword evidence="1" id="KW-0285">Flavoprotein</keyword>
<dbReference type="InterPro" id="IPR051312">
    <property type="entry name" value="Diverse_Substr_Oxidored"/>
</dbReference>
<dbReference type="GO" id="GO:0016491">
    <property type="term" value="F:oxidoreductase activity"/>
    <property type="evidence" value="ECO:0007669"/>
    <property type="project" value="UniProtKB-KW"/>
</dbReference>
<dbReference type="Gene3D" id="3.30.390.50">
    <property type="entry name" value="CO dehydrogenase flavoprotein, C-terminal domain"/>
    <property type="match status" value="1"/>
</dbReference>
<dbReference type="KEGG" id="csu:CSUB_C0523"/>
<gene>
    <name evidence="6" type="ORF">CSUB_C0523</name>
    <name evidence="5" type="ORF">HGMM_F52E01C15</name>
</gene>
<dbReference type="Gene3D" id="3.30.465.10">
    <property type="match status" value="1"/>
</dbReference>
<dbReference type="EMBL" id="AP011841">
    <property type="protein sequence ID" value="BAJ47570.1"/>
    <property type="molecule type" value="Genomic_DNA"/>
</dbReference>
<dbReference type="PANTHER" id="PTHR42659">
    <property type="entry name" value="XANTHINE DEHYDROGENASE SUBUNIT C-RELATED"/>
    <property type="match status" value="1"/>
</dbReference>
<keyword evidence="2" id="KW-0274">FAD</keyword>
<dbReference type="PANTHER" id="PTHR42659:SF2">
    <property type="entry name" value="XANTHINE DEHYDROGENASE SUBUNIT C-RELATED"/>
    <property type="match status" value="1"/>
</dbReference>
<proteinExistence type="predicted"/>
<evidence type="ECO:0000313" key="5">
    <source>
        <dbReference type="EMBL" id="BAJ47570.1"/>
    </source>
</evidence>
<dbReference type="SUPFAM" id="SSF56176">
    <property type="entry name" value="FAD-binding/transporter-associated domain-like"/>
    <property type="match status" value="1"/>
</dbReference>
<dbReference type="InterPro" id="IPR036318">
    <property type="entry name" value="FAD-bd_PCMH-like_sf"/>
</dbReference>
<dbReference type="SMART" id="SM01092">
    <property type="entry name" value="CO_deh_flav_C"/>
    <property type="match status" value="1"/>
</dbReference>
<organism evidence="5 7">
    <name type="scientific">Caldiarchaeum subterraneum</name>
    <dbReference type="NCBI Taxonomy" id="311458"/>
    <lineage>
        <taxon>Archaea</taxon>
        <taxon>Nitrososphaerota</taxon>
        <taxon>Candidatus Caldarchaeales</taxon>
        <taxon>Candidatus Caldarchaeaceae</taxon>
        <taxon>Candidatus Caldarchaeum</taxon>
    </lineage>
</organism>
<dbReference type="Pfam" id="PF00941">
    <property type="entry name" value="FAD_binding_5"/>
    <property type="match status" value="1"/>
</dbReference>
<dbReference type="Pfam" id="PF03450">
    <property type="entry name" value="CO_deh_flav_C"/>
    <property type="match status" value="1"/>
</dbReference>
<reference evidence="5 7" key="1">
    <citation type="journal article" date="2005" name="Environ. Microbiol.">
        <title>Genetic and functional properties of uncultivated thermophilic crenarchaeotes from a subsurface gold mine as revealed by analysis of genome fragments.</title>
        <authorList>
            <person name="Nunoura T."/>
            <person name="Hirayama H."/>
            <person name="Takami H."/>
            <person name="Oida H."/>
            <person name="Nishi S."/>
            <person name="Shimamura S."/>
            <person name="Suzuki Y."/>
            <person name="Inagaki F."/>
            <person name="Takai K."/>
            <person name="Nealson K.H."/>
            <person name="Horikoshi K."/>
        </authorList>
    </citation>
    <scope>NUCLEOTIDE SEQUENCE [LARGE SCALE GENOMIC DNA]</scope>
</reference>
<dbReference type="SUPFAM" id="SSF55447">
    <property type="entry name" value="CO dehydrogenase flavoprotein C-terminal domain-like"/>
    <property type="match status" value="1"/>
</dbReference>
<dbReference type="AlphaFoldDB" id="E6N5K1"/>
<evidence type="ECO:0000259" key="4">
    <source>
        <dbReference type="PROSITE" id="PS51387"/>
    </source>
</evidence>
<dbReference type="PROSITE" id="PS51387">
    <property type="entry name" value="FAD_PCMH"/>
    <property type="match status" value="1"/>
</dbReference>
<feature type="domain" description="FAD-binding PCMH-type" evidence="4">
    <location>
        <begin position="1"/>
        <end position="177"/>
    </location>
</feature>